<dbReference type="Pfam" id="PF01636">
    <property type="entry name" value="APH"/>
    <property type="match status" value="1"/>
</dbReference>
<feature type="region of interest" description="Disordered" evidence="2">
    <location>
        <begin position="1"/>
        <end position="32"/>
    </location>
</feature>
<accession>A0A433XGZ0</accession>
<dbReference type="PANTHER" id="PTHR21064">
    <property type="entry name" value="AMINOGLYCOSIDE PHOSPHOTRANSFERASE DOMAIN-CONTAINING PROTEIN-RELATED"/>
    <property type="match status" value="1"/>
</dbReference>
<comment type="caution">
    <text evidence="4">The sequence shown here is derived from an EMBL/GenBank/DDBJ whole genome shotgun (WGS) entry which is preliminary data.</text>
</comment>
<comment type="similarity">
    <text evidence="1">Belongs to the pseudomonas-type ThrB family.</text>
</comment>
<sequence length="364" mass="40056">MSGGQRVVGSNPAAPTISRSLHGPDRDHADGSFPLIAESVEAELRLWPELAGTARLINLSENHTFRIDGPGGPGIIRVHRPGYQGWATIESELAWVEALRNGTNLPVPTPLPGRDGRLVQQMSGDRLAVRFAFIPGREPTSADPLLPVFSTLGRFAAMAHDHVARWSLPDGFVRQRWDASAVLDVDGLWGDWRAAPHVAPVRGVLDALDQRLRAVLRAYGTAPDRFGLIHADMRLANLLVHGDETTLIDFDDCGFCWFLYDLAAALSFIEDRADVPDLVAAWLRSYRAIRDLPQEHEALIAPMILLRRMALLAWIGSHSETDLARSHASHFAPVTAELGAAWLRGEPVFQTRAESRPRSWGAAR</sequence>
<dbReference type="AlphaFoldDB" id="A0A433XGZ0"/>
<dbReference type="GO" id="GO:0004413">
    <property type="term" value="F:homoserine kinase activity"/>
    <property type="evidence" value="ECO:0007669"/>
    <property type="project" value="TreeGrafter"/>
</dbReference>
<organism evidence="4 5">
    <name type="scientific">Arsenicitalea aurantiaca</name>
    <dbReference type="NCBI Taxonomy" id="1783274"/>
    <lineage>
        <taxon>Bacteria</taxon>
        <taxon>Pseudomonadati</taxon>
        <taxon>Pseudomonadota</taxon>
        <taxon>Alphaproteobacteria</taxon>
        <taxon>Hyphomicrobiales</taxon>
        <taxon>Devosiaceae</taxon>
        <taxon>Arsenicitalea</taxon>
    </lineage>
</organism>
<gene>
    <name evidence="4" type="ORF">EMQ25_05195</name>
</gene>
<evidence type="ECO:0000313" key="4">
    <source>
        <dbReference type="EMBL" id="RUT33178.1"/>
    </source>
</evidence>
<dbReference type="Proteomes" id="UP000281547">
    <property type="component" value="Unassembled WGS sequence"/>
</dbReference>
<keyword evidence="5" id="KW-1185">Reference proteome</keyword>
<reference evidence="4 5" key="1">
    <citation type="journal article" date="2016" name="Int. J. Syst. Evol. Microbiol.">
        <title>Arsenicitalea aurantiaca gen. nov., sp. nov., a new member of the family Hyphomicrobiaceae, isolated from high-arsenic sediment.</title>
        <authorList>
            <person name="Mu Y."/>
            <person name="Zhou L."/>
            <person name="Zeng X.C."/>
            <person name="Liu L."/>
            <person name="Pan Y."/>
            <person name="Chen X."/>
            <person name="Wang J."/>
            <person name="Li S."/>
            <person name="Li W.J."/>
            <person name="Wang Y."/>
        </authorList>
    </citation>
    <scope>NUCLEOTIDE SEQUENCE [LARGE SCALE GENOMIC DNA]</scope>
    <source>
        <strain evidence="4 5">42-50</strain>
    </source>
</reference>
<name>A0A433XGZ0_9HYPH</name>
<evidence type="ECO:0000256" key="2">
    <source>
        <dbReference type="SAM" id="MobiDB-lite"/>
    </source>
</evidence>
<dbReference type="Gene3D" id="3.90.1200.10">
    <property type="match status" value="1"/>
</dbReference>
<feature type="domain" description="Aminoglycoside phosphotransferase" evidence="3">
    <location>
        <begin position="60"/>
        <end position="290"/>
    </location>
</feature>
<dbReference type="InterPro" id="IPR050249">
    <property type="entry name" value="Pseudomonas-type_ThrB"/>
</dbReference>
<dbReference type="InterPro" id="IPR002575">
    <property type="entry name" value="Aminoglycoside_PTrfase"/>
</dbReference>
<dbReference type="InterPro" id="IPR011009">
    <property type="entry name" value="Kinase-like_dom_sf"/>
</dbReference>
<evidence type="ECO:0000256" key="1">
    <source>
        <dbReference type="ARBA" id="ARBA00038240"/>
    </source>
</evidence>
<dbReference type="GO" id="GO:0009088">
    <property type="term" value="P:threonine biosynthetic process"/>
    <property type="evidence" value="ECO:0007669"/>
    <property type="project" value="TreeGrafter"/>
</dbReference>
<dbReference type="EMBL" id="RZNJ01000002">
    <property type="protein sequence ID" value="RUT33178.1"/>
    <property type="molecule type" value="Genomic_DNA"/>
</dbReference>
<evidence type="ECO:0000313" key="5">
    <source>
        <dbReference type="Proteomes" id="UP000281547"/>
    </source>
</evidence>
<dbReference type="PANTHER" id="PTHR21064:SF6">
    <property type="entry name" value="AMINOGLYCOSIDE PHOSPHOTRANSFERASE DOMAIN-CONTAINING PROTEIN"/>
    <property type="match status" value="1"/>
</dbReference>
<dbReference type="SUPFAM" id="SSF56112">
    <property type="entry name" value="Protein kinase-like (PK-like)"/>
    <property type="match status" value="1"/>
</dbReference>
<keyword evidence="4" id="KW-0808">Transferase</keyword>
<protein>
    <submittedName>
        <fullName evidence="4">Aminoglycoside phosphotransferase</fullName>
    </submittedName>
</protein>
<evidence type="ECO:0000259" key="3">
    <source>
        <dbReference type="Pfam" id="PF01636"/>
    </source>
</evidence>
<proteinExistence type="inferred from homology"/>